<proteinExistence type="predicted"/>
<evidence type="ECO:0000313" key="1">
    <source>
        <dbReference type="EMBL" id="AXH00618.1"/>
    </source>
</evidence>
<protein>
    <submittedName>
        <fullName evidence="1">Uncharacterized protein</fullName>
    </submittedName>
</protein>
<dbReference type="EMBL" id="CP031163">
    <property type="protein sequence ID" value="AXH00618.1"/>
    <property type="molecule type" value="Genomic_DNA"/>
</dbReference>
<name>A0A345ILP5_9DEIO</name>
<evidence type="ECO:0000313" key="2">
    <source>
        <dbReference type="Proteomes" id="UP000253744"/>
    </source>
</evidence>
<accession>A0A345ILP5</accession>
<dbReference type="Proteomes" id="UP000253744">
    <property type="component" value="Plasmid pDrdI"/>
</dbReference>
<organism evidence="1 2">
    <name type="scientific">Deinococcus wulumuqiensis</name>
    <dbReference type="NCBI Taxonomy" id="980427"/>
    <lineage>
        <taxon>Bacteria</taxon>
        <taxon>Thermotogati</taxon>
        <taxon>Deinococcota</taxon>
        <taxon>Deinococci</taxon>
        <taxon>Deinococcales</taxon>
        <taxon>Deinococcaceae</taxon>
        <taxon>Deinococcus</taxon>
    </lineage>
</organism>
<reference evidence="1 2" key="1">
    <citation type="submission" date="2018-07" db="EMBL/GenBank/DDBJ databases">
        <title>Complete Genome and Methylome Analysis of Deinococcus wulumuqiensis NEB 479.</title>
        <authorList>
            <person name="Fomenkov A."/>
            <person name="Luyten Y."/>
            <person name="Vincze T."/>
            <person name="Anton B.P."/>
            <person name="Clark T."/>
            <person name="Roberts R.J."/>
            <person name="Morgan R.D."/>
        </authorList>
    </citation>
    <scope>NUCLEOTIDE SEQUENCE [LARGE SCALE GENOMIC DNA]</scope>
    <source>
        <strain evidence="1 2">NEB 479</strain>
        <plasmid evidence="2">Plasmid pdrdi</plasmid>
    </source>
</reference>
<sequence length="71" mass="7984">MTTLFWQDLSSLPTVGQQVLVQNAQGEVTLGTFAQMPDSPNPVDQVPHWLWVDGSRLRDVTQWAAIPHRNT</sequence>
<gene>
    <name evidence="1" type="ORF">DVJ83_15760</name>
</gene>
<dbReference type="AlphaFoldDB" id="A0A345ILP5"/>
<geneLocation type="plasmid" evidence="2">
    <name>pdrdi</name>
</geneLocation>
<keyword evidence="1" id="KW-0614">Plasmid</keyword>
<dbReference type="KEGG" id="dwu:DVJ83_15760"/>
<dbReference type="RefSeq" id="WP_114673274.1">
    <property type="nucleotide sequence ID" value="NZ_CP031163.1"/>
</dbReference>